<reference evidence="1 2" key="1">
    <citation type="submission" date="2024-01" db="EMBL/GenBank/DDBJ databases">
        <title>The genomes of 5 underutilized Papilionoideae crops provide insights into root nodulation and disease resistanc.</title>
        <authorList>
            <person name="Jiang F."/>
        </authorList>
    </citation>
    <scope>NUCLEOTIDE SEQUENCE [LARGE SCALE GENOMIC DNA]</scope>
    <source>
        <strain evidence="1">LVBAO_FW01</strain>
        <tissue evidence="1">Leaves</tissue>
    </source>
</reference>
<accession>A0AAN9Q6P3</accession>
<evidence type="ECO:0000313" key="1">
    <source>
        <dbReference type="EMBL" id="KAK7323434.1"/>
    </source>
</evidence>
<keyword evidence="2" id="KW-1185">Reference proteome</keyword>
<evidence type="ECO:0000313" key="2">
    <source>
        <dbReference type="Proteomes" id="UP001367508"/>
    </source>
</evidence>
<proteinExistence type="predicted"/>
<name>A0AAN9Q6P3_CANGL</name>
<comment type="caution">
    <text evidence="1">The sequence shown here is derived from an EMBL/GenBank/DDBJ whole genome shotgun (WGS) entry which is preliminary data.</text>
</comment>
<dbReference type="AlphaFoldDB" id="A0AAN9Q6P3"/>
<gene>
    <name evidence="1" type="ORF">VNO77_26906</name>
</gene>
<organism evidence="1 2">
    <name type="scientific">Canavalia gladiata</name>
    <name type="common">Sword bean</name>
    <name type="synonym">Dolichos gladiatus</name>
    <dbReference type="NCBI Taxonomy" id="3824"/>
    <lineage>
        <taxon>Eukaryota</taxon>
        <taxon>Viridiplantae</taxon>
        <taxon>Streptophyta</taxon>
        <taxon>Embryophyta</taxon>
        <taxon>Tracheophyta</taxon>
        <taxon>Spermatophyta</taxon>
        <taxon>Magnoliopsida</taxon>
        <taxon>eudicotyledons</taxon>
        <taxon>Gunneridae</taxon>
        <taxon>Pentapetalae</taxon>
        <taxon>rosids</taxon>
        <taxon>fabids</taxon>
        <taxon>Fabales</taxon>
        <taxon>Fabaceae</taxon>
        <taxon>Papilionoideae</taxon>
        <taxon>50 kb inversion clade</taxon>
        <taxon>NPAAA clade</taxon>
        <taxon>indigoferoid/millettioid clade</taxon>
        <taxon>Phaseoleae</taxon>
        <taxon>Canavalia</taxon>
    </lineage>
</organism>
<dbReference type="Proteomes" id="UP001367508">
    <property type="component" value="Unassembled WGS sequence"/>
</dbReference>
<protein>
    <submittedName>
        <fullName evidence="1">Uncharacterized protein</fullName>
    </submittedName>
</protein>
<sequence length="104" mass="11237">MRLVCMVVNVSATMFLVNGDLRWKKRIFTAGKASVDKVSAHCSAPMMAFSSGNSPNNPERVAQLVEHPASVLHTEFESSPGYFSQIINSAEGLTQCLSLPHLGS</sequence>
<dbReference type="EMBL" id="JAYMYQ010000006">
    <property type="protein sequence ID" value="KAK7323434.1"/>
    <property type="molecule type" value="Genomic_DNA"/>
</dbReference>